<evidence type="ECO:0000313" key="21">
    <source>
        <dbReference type="Proteomes" id="UP000006633"/>
    </source>
</evidence>
<dbReference type="Gene3D" id="2.60.40.420">
    <property type="entry name" value="Cupredoxins - blue copper proteins"/>
    <property type="match status" value="1"/>
</dbReference>
<dbReference type="GO" id="GO:0004129">
    <property type="term" value="F:cytochrome-c oxidase activity"/>
    <property type="evidence" value="ECO:0007669"/>
    <property type="project" value="UniProtKB-EC"/>
</dbReference>
<evidence type="ECO:0000256" key="4">
    <source>
        <dbReference type="ARBA" id="ARBA00022617"/>
    </source>
</evidence>
<dbReference type="InterPro" id="IPR034236">
    <property type="entry name" value="CuRO_CcO_Caa3_II"/>
</dbReference>
<feature type="transmembrane region" description="Helical" evidence="17">
    <location>
        <begin position="46"/>
        <end position="70"/>
    </location>
</feature>
<comment type="catalytic activity">
    <reaction evidence="15">
        <text>4 Fe(II)-[cytochrome c] + O2 + 8 H(+)(in) = 4 Fe(III)-[cytochrome c] + 2 H2O + 4 H(+)(out)</text>
        <dbReference type="Rhea" id="RHEA:11436"/>
        <dbReference type="Rhea" id="RHEA-COMP:10350"/>
        <dbReference type="Rhea" id="RHEA-COMP:14399"/>
        <dbReference type="ChEBI" id="CHEBI:15377"/>
        <dbReference type="ChEBI" id="CHEBI:15378"/>
        <dbReference type="ChEBI" id="CHEBI:15379"/>
        <dbReference type="ChEBI" id="CHEBI:29033"/>
        <dbReference type="ChEBI" id="CHEBI:29034"/>
        <dbReference type="EC" id="7.1.1.9"/>
    </reaction>
</comment>
<gene>
    <name evidence="20" type="ordered locus">Snov_1015</name>
</gene>
<keyword evidence="10 16" id="KW-0408">Iron</keyword>
<accession>D7A6W1</accession>
<evidence type="ECO:0000256" key="1">
    <source>
        <dbReference type="ARBA" id="ARBA00004141"/>
    </source>
</evidence>
<dbReference type="NCBIfam" id="TIGR02866">
    <property type="entry name" value="CoxB"/>
    <property type="match status" value="1"/>
</dbReference>
<keyword evidence="8" id="KW-0249">Electron transport</keyword>
<dbReference type="EMBL" id="CP002026">
    <property type="protein sequence ID" value="ADH88335.1"/>
    <property type="molecule type" value="Genomic_DNA"/>
</dbReference>
<protein>
    <recommendedName>
        <fullName evidence="14">Cytochrome aa3 subunit 2</fullName>
    </recommendedName>
</protein>
<sequence>MSEEPERGWRPPDAVLRAAFAGLLCGSCSGTQSALDPAGHEAAEVLTLFWVMLVGAALIWTVVIGAAVFGGRFQKKPIDERAGLRIVLWAGAVFPTVVLAALLVFGLRLMPVLRAAEPALRIEVSGEQYWWRVTYLGPDDTRIESANELRLPVGRAVELILTSADVIHSLWIPTLAGKMDMIPGRTNRLVLRPERTGIYRGACAEFCGRSHALMAFPVVVMEPAEFDAWLARETAPAPPGRDPGAFLASGCGGCHTVRGSEAAGTIGPDLTHLADRRTLGAGILPNTPENLKRFIADTERVKPGVRMPSFGMLPGADIEAIAAYLGSLK</sequence>
<dbReference type="InterPro" id="IPR009056">
    <property type="entry name" value="Cyt_c-like_dom"/>
</dbReference>
<feature type="transmembrane region" description="Helical" evidence="17">
    <location>
        <begin position="82"/>
        <end position="107"/>
    </location>
</feature>
<dbReference type="InterPro" id="IPR002429">
    <property type="entry name" value="CcO_II-like_C"/>
</dbReference>
<name>D7A6W1_ANCN5</name>
<reference evidence="20 21" key="1">
    <citation type="journal article" date="2012" name="Stand. Genomic Sci.">
        <title>Complete genome sequence of the facultatively chemolithoautotrophic and methylotrophic alpha Proteobacterium Starkeya novella type strain (ATCC 8093(T)).</title>
        <authorList>
            <person name="Kappler U."/>
            <person name="Davenport K."/>
            <person name="Beatson S."/>
            <person name="Lucas S."/>
            <person name="Lapidus A."/>
            <person name="Copeland A."/>
            <person name="Berry K.W."/>
            <person name="Glavina Del Rio T."/>
            <person name="Hammon N."/>
            <person name="Dalin E."/>
            <person name="Tice H."/>
            <person name="Pitluck S."/>
            <person name="Richardson P."/>
            <person name="Bruce D."/>
            <person name="Goodwin L.A."/>
            <person name="Han C."/>
            <person name="Tapia R."/>
            <person name="Detter J.C."/>
            <person name="Chang Y.J."/>
            <person name="Jeffries C.D."/>
            <person name="Land M."/>
            <person name="Hauser L."/>
            <person name="Kyrpides N.C."/>
            <person name="Goker M."/>
            <person name="Ivanova N."/>
            <person name="Klenk H.P."/>
            <person name="Woyke T."/>
        </authorList>
    </citation>
    <scope>NUCLEOTIDE SEQUENCE [LARGE SCALE GENOMIC DNA]</scope>
    <source>
        <strain evidence="21">ATCC 8093 / DSM 506 / JCM 20403 / CCM 1077 / IAM 12100 / NBRC 12443 / NCIMB 10456</strain>
    </source>
</reference>
<organism evidence="20 21">
    <name type="scientific">Ancylobacter novellus (strain ATCC 8093 / DSM 506 / JCM 20403 / CCM 1077 / IAM 12100 / NBRC 12443 / NCIMB 10456)</name>
    <name type="common">Starkeya novella</name>
    <dbReference type="NCBI Taxonomy" id="639283"/>
    <lineage>
        <taxon>Bacteria</taxon>
        <taxon>Pseudomonadati</taxon>
        <taxon>Pseudomonadota</taxon>
        <taxon>Alphaproteobacteria</taxon>
        <taxon>Hyphomicrobiales</taxon>
        <taxon>Xanthobacteraceae</taxon>
        <taxon>Ancylobacter</taxon>
    </lineage>
</organism>
<dbReference type="AlphaFoldDB" id="D7A6W1"/>
<comment type="subcellular location">
    <subcellularLocation>
        <location evidence="1">Membrane</location>
        <topology evidence="1">Multi-pass membrane protein</topology>
    </subcellularLocation>
</comment>
<keyword evidence="7 16" id="KW-0479">Metal-binding</keyword>
<proteinExistence type="inferred from homology"/>
<dbReference type="InterPro" id="IPR008972">
    <property type="entry name" value="Cupredoxin"/>
</dbReference>
<dbReference type="Proteomes" id="UP000006633">
    <property type="component" value="Chromosome"/>
</dbReference>
<keyword evidence="11" id="KW-0186">Copper</keyword>
<dbReference type="GO" id="GO:0016491">
    <property type="term" value="F:oxidoreductase activity"/>
    <property type="evidence" value="ECO:0007669"/>
    <property type="project" value="InterPro"/>
</dbReference>
<evidence type="ECO:0000256" key="7">
    <source>
        <dbReference type="ARBA" id="ARBA00022723"/>
    </source>
</evidence>
<evidence type="ECO:0000256" key="6">
    <source>
        <dbReference type="ARBA" id="ARBA00022692"/>
    </source>
</evidence>
<dbReference type="Pfam" id="PF00034">
    <property type="entry name" value="Cytochrom_C"/>
    <property type="match status" value="1"/>
</dbReference>
<dbReference type="eggNOG" id="COG1622">
    <property type="taxonomic scope" value="Bacteria"/>
</dbReference>
<keyword evidence="21" id="KW-1185">Reference proteome</keyword>
<feature type="domain" description="Cytochrome c" evidence="19">
    <location>
        <begin position="237"/>
        <end position="329"/>
    </location>
</feature>
<dbReference type="GO" id="GO:0005507">
    <property type="term" value="F:copper ion binding"/>
    <property type="evidence" value="ECO:0007669"/>
    <property type="project" value="InterPro"/>
</dbReference>
<dbReference type="InterPro" id="IPR036909">
    <property type="entry name" value="Cyt_c-like_dom_sf"/>
</dbReference>
<dbReference type="PANTHER" id="PTHR22888">
    <property type="entry name" value="CYTOCHROME C OXIDASE, SUBUNIT II"/>
    <property type="match status" value="1"/>
</dbReference>
<evidence type="ECO:0000256" key="16">
    <source>
        <dbReference type="PROSITE-ProRule" id="PRU00433"/>
    </source>
</evidence>
<keyword evidence="9 17" id="KW-1133">Transmembrane helix</keyword>
<evidence type="ECO:0000256" key="15">
    <source>
        <dbReference type="ARBA" id="ARBA00047816"/>
    </source>
</evidence>
<evidence type="ECO:0000256" key="5">
    <source>
        <dbReference type="ARBA" id="ARBA00022660"/>
    </source>
</evidence>
<dbReference type="PANTHER" id="PTHR22888:SF9">
    <property type="entry name" value="CYTOCHROME C OXIDASE SUBUNIT 2"/>
    <property type="match status" value="1"/>
</dbReference>
<dbReference type="RefSeq" id="WP_013165840.1">
    <property type="nucleotide sequence ID" value="NC_014217.1"/>
</dbReference>
<feature type="domain" description="Cytochrome oxidase subunit II copper A binding" evidence="18">
    <location>
        <begin position="117"/>
        <end position="232"/>
    </location>
</feature>
<evidence type="ECO:0000256" key="10">
    <source>
        <dbReference type="ARBA" id="ARBA00023004"/>
    </source>
</evidence>
<dbReference type="InterPro" id="IPR001505">
    <property type="entry name" value="Copper_CuA"/>
</dbReference>
<keyword evidence="4 16" id="KW-0349">Heme</keyword>
<evidence type="ECO:0000256" key="17">
    <source>
        <dbReference type="SAM" id="Phobius"/>
    </source>
</evidence>
<keyword evidence="3" id="KW-0813">Transport</keyword>
<keyword evidence="5" id="KW-0679">Respiratory chain</keyword>
<evidence type="ECO:0000313" key="20">
    <source>
        <dbReference type="EMBL" id="ADH88335.1"/>
    </source>
</evidence>
<dbReference type="GO" id="GO:0042773">
    <property type="term" value="P:ATP synthesis coupled electron transport"/>
    <property type="evidence" value="ECO:0007669"/>
    <property type="project" value="TreeGrafter"/>
</dbReference>
<dbReference type="GO" id="GO:0016020">
    <property type="term" value="C:membrane"/>
    <property type="evidence" value="ECO:0007669"/>
    <property type="project" value="UniProtKB-SubCell"/>
</dbReference>
<evidence type="ECO:0000256" key="14">
    <source>
        <dbReference type="ARBA" id="ARBA00031399"/>
    </source>
</evidence>
<comment type="function">
    <text evidence="13">Subunits I and II form the functional core of the enzyme complex. Electrons originating in cytochrome c are transferred via heme a and Cu(A) to the binuclear center formed by heme a3 and Cu(B).</text>
</comment>
<dbReference type="SUPFAM" id="SSF49503">
    <property type="entry name" value="Cupredoxins"/>
    <property type="match status" value="1"/>
</dbReference>
<dbReference type="OrthoDB" id="9781261at2"/>
<dbReference type="PROSITE" id="PS00078">
    <property type="entry name" value="COX2"/>
    <property type="match status" value="1"/>
</dbReference>
<evidence type="ECO:0000256" key="12">
    <source>
        <dbReference type="ARBA" id="ARBA00023136"/>
    </source>
</evidence>
<dbReference type="KEGG" id="sno:Snov_1015"/>
<dbReference type="Pfam" id="PF00116">
    <property type="entry name" value="COX2"/>
    <property type="match status" value="1"/>
</dbReference>
<evidence type="ECO:0000256" key="2">
    <source>
        <dbReference type="ARBA" id="ARBA00007866"/>
    </source>
</evidence>
<dbReference type="HOGENOM" id="CLU_036876_1_1_5"/>
<evidence type="ECO:0000256" key="13">
    <source>
        <dbReference type="ARBA" id="ARBA00024688"/>
    </source>
</evidence>
<dbReference type="SUPFAM" id="SSF46626">
    <property type="entry name" value="Cytochrome c"/>
    <property type="match status" value="1"/>
</dbReference>
<evidence type="ECO:0000256" key="8">
    <source>
        <dbReference type="ARBA" id="ARBA00022982"/>
    </source>
</evidence>
<dbReference type="PROSITE" id="PS51007">
    <property type="entry name" value="CYTC"/>
    <property type="match status" value="1"/>
</dbReference>
<evidence type="ECO:0000259" key="18">
    <source>
        <dbReference type="PROSITE" id="PS50857"/>
    </source>
</evidence>
<keyword evidence="6 17" id="KW-0812">Transmembrane</keyword>
<comment type="similarity">
    <text evidence="2">Belongs to the cytochrome c oxidase subunit 2 family.</text>
</comment>
<keyword evidence="12 17" id="KW-0472">Membrane</keyword>
<evidence type="ECO:0000256" key="11">
    <source>
        <dbReference type="ARBA" id="ARBA00023008"/>
    </source>
</evidence>
<dbReference type="InterPro" id="IPR014222">
    <property type="entry name" value="Cyt_c_oxidase_su2"/>
</dbReference>
<evidence type="ECO:0000259" key="19">
    <source>
        <dbReference type="PROSITE" id="PS51007"/>
    </source>
</evidence>
<dbReference type="PROSITE" id="PS50857">
    <property type="entry name" value="COX2_CUA"/>
    <property type="match status" value="1"/>
</dbReference>
<evidence type="ECO:0000256" key="3">
    <source>
        <dbReference type="ARBA" id="ARBA00022448"/>
    </source>
</evidence>
<dbReference type="STRING" id="639283.Snov_1015"/>
<dbReference type="CDD" id="cd04213">
    <property type="entry name" value="CuRO_CcO_Caa3_II"/>
    <property type="match status" value="1"/>
</dbReference>
<evidence type="ECO:0000256" key="9">
    <source>
        <dbReference type="ARBA" id="ARBA00022989"/>
    </source>
</evidence>
<dbReference type="InterPro" id="IPR045187">
    <property type="entry name" value="CcO_II"/>
</dbReference>
<dbReference type="GO" id="GO:0020037">
    <property type="term" value="F:heme binding"/>
    <property type="evidence" value="ECO:0007669"/>
    <property type="project" value="InterPro"/>
</dbReference>
<dbReference type="eggNOG" id="COG3474">
    <property type="taxonomic scope" value="Bacteria"/>
</dbReference>